<dbReference type="Proteomes" id="UP000317243">
    <property type="component" value="Unassembled WGS sequence"/>
</dbReference>
<dbReference type="InterPro" id="IPR036291">
    <property type="entry name" value="NAD(P)-bd_dom_sf"/>
</dbReference>
<dbReference type="SUPFAM" id="SSF51735">
    <property type="entry name" value="NAD(P)-binding Rossmann-fold domains"/>
    <property type="match status" value="1"/>
</dbReference>
<keyword evidence="3" id="KW-1185">Reference proteome</keyword>
<sequence length="252" mass="26841">MVQDQEMRDRVVVVSGGGTGIGRATAELFAQAGAWVVVVGRRSAPLEVTAQSSERIVPVPVDILCEADLDRLIQTIERRWACIDVLVNNAAIFIQCQLDHIDFQTTTSIFATNVIGPSLLCKAALPLLKATRGSIVNVSSTFGHKAAPMIAHYAASKAAIEHLTRCWALELAPSGVRVNAIAPGPTETDVLAQSGLSLSKIMLIKNDEEKQIPLGRRGTPNEVANWIVKLSDPSAAWISGQVISVDGGLSIS</sequence>
<dbReference type="InterPro" id="IPR020904">
    <property type="entry name" value="Sc_DH/Rdtase_CS"/>
</dbReference>
<dbReference type="InterPro" id="IPR002347">
    <property type="entry name" value="SDR_fam"/>
</dbReference>
<gene>
    <name evidence="2" type="primary">fabG_7</name>
    <name evidence="2" type="ORF">KOR42_51630</name>
</gene>
<dbReference type="EMBL" id="SIHI01000068">
    <property type="protein sequence ID" value="TWT39809.1"/>
    <property type="molecule type" value="Genomic_DNA"/>
</dbReference>
<comment type="caution">
    <text evidence="2">The sequence shown here is derived from an EMBL/GenBank/DDBJ whole genome shotgun (WGS) entry which is preliminary data.</text>
</comment>
<name>A0A5C5VQ38_9PLAN</name>
<dbReference type="GO" id="GO:0004316">
    <property type="term" value="F:3-oxoacyl-[acyl-carrier-protein] reductase (NADPH) activity"/>
    <property type="evidence" value="ECO:0007669"/>
    <property type="project" value="UniProtKB-EC"/>
</dbReference>
<evidence type="ECO:0000313" key="3">
    <source>
        <dbReference type="Proteomes" id="UP000317243"/>
    </source>
</evidence>
<dbReference type="AlphaFoldDB" id="A0A5C5VQ38"/>
<comment type="similarity">
    <text evidence="1">Belongs to the short-chain dehydrogenases/reductases (SDR) family.</text>
</comment>
<evidence type="ECO:0000313" key="2">
    <source>
        <dbReference type="EMBL" id="TWT39809.1"/>
    </source>
</evidence>
<reference evidence="2 3" key="1">
    <citation type="submission" date="2019-02" db="EMBL/GenBank/DDBJ databases">
        <title>Deep-cultivation of Planctomycetes and their phenomic and genomic characterization uncovers novel biology.</title>
        <authorList>
            <person name="Wiegand S."/>
            <person name="Jogler M."/>
            <person name="Boedeker C."/>
            <person name="Pinto D."/>
            <person name="Vollmers J."/>
            <person name="Rivas-Marin E."/>
            <person name="Kohn T."/>
            <person name="Peeters S.H."/>
            <person name="Heuer A."/>
            <person name="Rast P."/>
            <person name="Oberbeckmann S."/>
            <person name="Bunk B."/>
            <person name="Jeske O."/>
            <person name="Meyerdierks A."/>
            <person name="Storesund J.E."/>
            <person name="Kallscheuer N."/>
            <person name="Luecker S."/>
            <person name="Lage O.M."/>
            <person name="Pohl T."/>
            <person name="Merkel B.J."/>
            <person name="Hornburger P."/>
            <person name="Mueller R.-W."/>
            <person name="Bruemmer F."/>
            <person name="Labrenz M."/>
            <person name="Spormann A.M."/>
            <person name="Op Den Camp H."/>
            <person name="Overmann J."/>
            <person name="Amann R."/>
            <person name="Jetten M.S.M."/>
            <person name="Mascher T."/>
            <person name="Medema M.H."/>
            <person name="Devos D.P."/>
            <person name="Kaster A.-K."/>
            <person name="Ovreas L."/>
            <person name="Rohde M."/>
            <person name="Galperin M.Y."/>
            <person name="Jogler C."/>
        </authorList>
    </citation>
    <scope>NUCLEOTIDE SEQUENCE [LARGE SCALE GENOMIC DNA]</scope>
    <source>
        <strain evidence="2 3">KOR42</strain>
    </source>
</reference>
<dbReference type="RefSeq" id="WP_197441545.1">
    <property type="nucleotide sequence ID" value="NZ_SIHI01000068.1"/>
</dbReference>
<keyword evidence="2" id="KW-0560">Oxidoreductase</keyword>
<dbReference type="PROSITE" id="PS00061">
    <property type="entry name" value="ADH_SHORT"/>
    <property type="match status" value="1"/>
</dbReference>
<dbReference type="PANTHER" id="PTHR43975">
    <property type="entry name" value="ZGC:101858"/>
    <property type="match status" value="1"/>
</dbReference>
<dbReference type="Gene3D" id="3.40.50.720">
    <property type="entry name" value="NAD(P)-binding Rossmann-like Domain"/>
    <property type="match status" value="1"/>
</dbReference>
<dbReference type="EC" id="1.1.1.100" evidence="2"/>
<dbReference type="FunFam" id="3.40.50.720:FF:000084">
    <property type="entry name" value="Short-chain dehydrogenase reductase"/>
    <property type="match status" value="1"/>
</dbReference>
<dbReference type="CDD" id="cd05233">
    <property type="entry name" value="SDR_c"/>
    <property type="match status" value="1"/>
</dbReference>
<accession>A0A5C5VQ38</accession>
<dbReference type="PRINTS" id="PR00081">
    <property type="entry name" value="GDHRDH"/>
</dbReference>
<dbReference type="Pfam" id="PF13561">
    <property type="entry name" value="adh_short_C2"/>
    <property type="match status" value="1"/>
</dbReference>
<protein>
    <submittedName>
        <fullName evidence="2">3-oxoacyl-[acyl-carrier-protein] reductase FabG</fullName>
        <ecNumber evidence="2">1.1.1.100</ecNumber>
    </submittedName>
</protein>
<dbReference type="PANTHER" id="PTHR43975:SF2">
    <property type="entry name" value="EG:BACR7A4.14 PROTEIN-RELATED"/>
    <property type="match status" value="1"/>
</dbReference>
<dbReference type="PRINTS" id="PR00080">
    <property type="entry name" value="SDRFAMILY"/>
</dbReference>
<proteinExistence type="inferred from homology"/>
<evidence type="ECO:0000256" key="1">
    <source>
        <dbReference type="ARBA" id="ARBA00006484"/>
    </source>
</evidence>
<organism evidence="2 3">
    <name type="scientific">Thalassoglobus neptunius</name>
    <dbReference type="NCBI Taxonomy" id="1938619"/>
    <lineage>
        <taxon>Bacteria</taxon>
        <taxon>Pseudomonadati</taxon>
        <taxon>Planctomycetota</taxon>
        <taxon>Planctomycetia</taxon>
        <taxon>Planctomycetales</taxon>
        <taxon>Planctomycetaceae</taxon>
        <taxon>Thalassoglobus</taxon>
    </lineage>
</organism>